<keyword evidence="3" id="KW-1185">Reference proteome</keyword>
<dbReference type="EMBL" id="JACEEZ010004721">
    <property type="protein sequence ID" value="KAG0726231.1"/>
    <property type="molecule type" value="Genomic_DNA"/>
</dbReference>
<feature type="region of interest" description="Disordered" evidence="1">
    <location>
        <begin position="76"/>
        <end position="102"/>
    </location>
</feature>
<dbReference type="Proteomes" id="UP000770661">
    <property type="component" value="Unassembled WGS sequence"/>
</dbReference>
<gene>
    <name evidence="2" type="ORF">GWK47_037063</name>
</gene>
<accession>A0A8J4YNE2</accession>
<organism evidence="2 3">
    <name type="scientific">Chionoecetes opilio</name>
    <name type="common">Atlantic snow crab</name>
    <name type="synonym">Cancer opilio</name>
    <dbReference type="NCBI Taxonomy" id="41210"/>
    <lineage>
        <taxon>Eukaryota</taxon>
        <taxon>Metazoa</taxon>
        <taxon>Ecdysozoa</taxon>
        <taxon>Arthropoda</taxon>
        <taxon>Crustacea</taxon>
        <taxon>Multicrustacea</taxon>
        <taxon>Malacostraca</taxon>
        <taxon>Eumalacostraca</taxon>
        <taxon>Eucarida</taxon>
        <taxon>Decapoda</taxon>
        <taxon>Pleocyemata</taxon>
        <taxon>Brachyura</taxon>
        <taxon>Eubrachyura</taxon>
        <taxon>Majoidea</taxon>
        <taxon>Majidae</taxon>
        <taxon>Chionoecetes</taxon>
    </lineage>
</organism>
<evidence type="ECO:0000313" key="3">
    <source>
        <dbReference type="Proteomes" id="UP000770661"/>
    </source>
</evidence>
<sequence length="195" mass="22157">MALAIHGRWRSSRTAEWFGLDLHHPEEQGRETEKFFIVLLEVLRQSEASFRKAKLILQLAGSVHCARRTLRGPPMFPPSLCEESRRTNRSRSRLKIPMSGPEEEQGCFEDILEVTRGHEAAGQPKQSRPSFLLNPNAKHLHPHFASVEAVVVETEGDDLSLDARFVTSSRPLQHFCQSNPSCRGPKKEHGRHRPL</sequence>
<proteinExistence type="predicted"/>
<reference evidence="2" key="1">
    <citation type="submission" date="2020-07" db="EMBL/GenBank/DDBJ databases">
        <title>The High-quality genome of the commercially important snow crab, Chionoecetes opilio.</title>
        <authorList>
            <person name="Jeong J.-H."/>
            <person name="Ryu S."/>
        </authorList>
    </citation>
    <scope>NUCLEOTIDE SEQUENCE</scope>
    <source>
        <strain evidence="2">MADBK_172401_WGS</strain>
        <tissue evidence="2">Digestive gland</tissue>
    </source>
</reference>
<evidence type="ECO:0000256" key="1">
    <source>
        <dbReference type="SAM" id="MobiDB-lite"/>
    </source>
</evidence>
<dbReference type="AlphaFoldDB" id="A0A8J4YNE2"/>
<protein>
    <submittedName>
        <fullName evidence="2">Uncharacterized protein</fullName>
    </submittedName>
</protein>
<evidence type="ECO:0000313" key="2">
    <source>
        <dbReference type="EMBL" id="KAG0726231.1"/>
    </source>
</evidence>
<comment type="caution">
    <text evidence="2">The sequence shown here is derived from an EMBL/GenBank/DDBJ whole genome shotgun (WGS) entry which is preliminary data.</text>
</comment>
<name>A0A8J4YNE2_CHIOP</name>